<protein>
    <recommendedName>
        <fullName evidence="2">Plus3 domain-containing protein</fullName>
    </recommendedName>
</protein>
<dbReference type="SUPFAM" id="SSF159042">
    <property type="entry name" value="Plus3-like"/>
    <property type="match status" value="1"/>
</dbReference>
<dbReference type="EMBL" id="JABMIG020000036">
    <property type="protein sequence ID" value="KAL3799735.1"/>
    <property type="molecule type" value="Genomic_DNA"/>
</dbReference>
<evidence type="ECO:0000313" key="4">
    <source>
        <dbReference type="Proteomes" id="UP001516023"/>
    </source>
</evidence>
<dbReference type="InterPro" id="IPR039191">
    <property type="entry name" value="Nopp140-like"/>
</dbReference>
<organism evidence="3 4">
    <name type="scientific">Cyclotella cryptica</name>
    <dbReference type="NCBI Taxonomy" id="29204"/>
    <lineage>
        <taxon>Eukaryota</taxon>
        <taxon>Sar</taxon>
        <taxon>Stramenopiles</taxon>
        <taxon>Ochrophyta</taxon>
        <taxon>Bacillariophyta</taxon>
        <taxon>Coscinodiscophyceae</taxon>
        <taxon>Thalassiosirophycidae</taxon>
        <taxon>Stephanodiscales</taxon>
        <taxon>Stephanodiscaceae</taxon>
        <taxon>Cyclotella</taxon>
    </lineage>
</organism>
<dbReference type="Pfam" id="PF03126">
    <property type="entry name" value="Plus-3"/>
    <property type="match status" value="1"/>
</dbReference>
<feature type="compositionally biased region" description="Low complexity" evidence="1">
    <location>
        <begin position="148"/>
        <end position="159"/>
    </location>
</feature>
<feature type="region of interest" description="Disordered" evidence="1">
    <location>
        <begin position="832"/>
        <end position="926"/>
    </location>
</feature>
<dbReference type="InterPro" id="IPR036128">
    <property type="entry name" value="Plus3-like_sf"/>
</dbReference>
<accession>A0ABD3QH73</accession>
<proteinExistence type="predicted"/>
<feature type="compositionally biased region" description="Pro residues" evidence="1">
    <location>
        <begin position="251"/>
        <end position="270"/>
    </location>
</feature>
<feature type="compositionally biased region" description="Basic and acidic residues" evidence="1">
    <location>
        <begin position="832"/>
        <end position="847"/>
    </location>
</feature>
<feature type="compositionally biased region" description="Acidic residues" evidence="1">
    <location>
        <begin position="421"/>
        <end position="433"/>
    </location>
</feature>
<feature type="domain" description="Plus3" evidence="2">
    <location>
        <begin position="550"/>
        <end position="693"/>
    </location>
</feature>
<feature type="compositionally biased region" description="Low complexity" evidence="1">
    <location>
        <begin position="289"/>
        <end position="306"/>
    </location>
</feature>
<feature type="compositionally biased region" description="Acidic residues" evidence="1">
    <location>
        <begin position="70"/>
        <end position="90"/>
    </location>
</feature>
<feature type="compositionally biased region" description="Basic and acidic residues" evidence="1">
    <location>
        <begin position="470"/>
        <end position="496"/>
    </location>
</feature>
<feature type="compositionally biased region" description="Acidic residues" evidence="1">
    <location>
        <begin position="225"/>
        <end position="245"/>
    </location>
</feature>
<dbReference type="PANTHER" id="PTHR23216:SF1">
    <property type="entry name" value="NUCLEOLAR AND COILED-BODY PHOSPHOPROTEIN 1"/>
    <property type="match status" value="1"/>
</dbReference>
<name>A0ABD3QH73_9STRA</name>
<reference evidence="3 4" key="1">
    <citation type="journal article" date="2020" name="G3 (Bethesda)">
        <title>Improved Reference Genome for Cyclotella cryptica CCMP332, a Model for Cell Wall Morphogenesis, Salinity Adaptation, and Lipid Production in Diatoms (Bacillariophyta).</title>
        <authorList>
            <person name="Roberts W.R."/>
            <person name="Downey K.M."/>
            <person name="Ruck E.C."/>
            <person name="Traller J.C."/>
            <person name="Alverson A.J."/>
        </authorList>
    </citation>
    <scope>NUCLEOTIDE SEQUENCE [LARGE SCALE GENOMIC DNA]</scope>
    <source>
        <strain evidence="3 4">CCMP332</strain>
    </source>
</reference>
<keyword evidence="4" id="KW-1185">Reference proteome</keyword>
<sequence length="965" mass="108777">MVRTKKHFRPPSPSSSSSSSGEEEEETQQAAQTVQRGMGKQFHFGGGKQLSVMGGGFRGGGKQLRMAPQEDSEEDSDDDDDDDDDDEEEAPSTTITTSYNRGGGGKQLRVPGGKQLRAAPADEEEDDSDDDSEEEEEEEVKQPVYRPAGGKQFGGKAFAVRSMGKQLVRPPTPEMDDDDDSDSDDSEEEEEEALPPTTTVVQVGHRGGKQLRIPSPPEDANKEESADDMEESDEEEEEDEEEAVEEEKAPEPPPAPKPEPVPEPEPQPEPPQEESDEEEIKPAKRRGRPPASSPSRPTRSTRSTKTVVDESSESESDSDEEFELDMETFDTQKLVQDEEDKKRLDSMPELEREAILAERFEKLKSEADMKKALRENKRREKEQKKMTRGKAEKAPAKKRSSPKKEPPKKRGRKEKKTEETKSDEDEDYEEEVPDTSGDAALAESMSGKRVSTRNLDAKGNKFKRAAALAKIRENRASKAPSGKDESESDLDYGRDSDDSDDDYEESTMLKPWQQKGRKTTQLEQESSDEESVDEKREKDASIKRKGDDIDADVEDFVLVAIPRRRLIRWCNEPFFEDAVKNFYVRLGIGRDNKTQKACYRLCKIVGVETKAEYSFPPEPNQKPVSTNKWLRVTFGKFENVFKMITVSDHRPTPDDVTKYVSQLKTDRQSDSILSKKKAIKLRKKQDNLVNNYTYTKEDIEKLVTEKKKRNMKASNIGLEKTRIAIAVQAAKDSVKEAERRLEEAKIEQMEADDSMVGIAQSNVTKAKEALEDANALLQERLEEQKRVLKDEEDRINRLKGSSKVQNWVKVNQRARLANQNADFQSYREQLAKEKAEASAEPKFDPFARRKVKPKNLWEVGTKQSSDKTPDANSNGALEEEKKDIHPSERDDANAGKDADKDSKREDATETQKLDASGQSAPFVYDDDINIGDIANLGLGMKKLNNRARRGISLEDYQNRKAAGTL</sequence>
<dbReference type="SMART" id="SM00719">
    <property type="entry name" value="Plus3"/>
    <property type="match status" value="1"/>
</dbReference>
<feature type="compositionally biased region" description="Polar residues" evidence="1">
    <location>
        <begin position="91"/>
        <end position="100"/>
    </location>
</feature>
<comment type="caution">
    <text evidence="3">The sequence shown here is derived from an EMBL/GenBank/DDBJ whole genome shotgun (WGS) entry which is preliminary data.</text>
</comment>
<gene>
    <name evidence="3" type="ORF">HJC23_010385</name>
</gene>
<evidence type="ECO:0000313" key="3">
    <source>
        <dbReference type="EMBL" id="KAL3799735.1"/>
    </source>
</evidence>
<feature type="region of interest" description="Disordered" evidence="1">
    <location>
        <begin position="1"/>
        <end position="544"/>
    </location>
</feature>
<dbReference type="InterPro" id="IPR004343">
    <property type="entry name" value="Plus-3_dom"/>
</dbReference>
<dbReference type="Proteomes" id="UP001516023">
    <property type="component" value="Unassembled WGS sequence"/>
</dbReference>
<evidence type="ECO:0000259" key="2">
    <source>
        <dbReference type="PROSITE" id="PS51360"/>
    </source>
</evidence>
<feature type="compositionally biased region" description="Basic and acidic residues" evidence="1">
    <location>
        <begin position="878"/>
        <end position="912"/>
    </location>
</feature>
<feature type="compositionally biased region" description="Basic and acidic residues" evidence="1">
    <location>
        <begin position="533"/>
        <end position="544"/>
    </location>
</feature>
<dbReference type="PROSITE" id="PS51360">
    <property type="entry name" value="PLUS3"/>
    <property type="match status" value="1"/>
</dbReference>
<dbReference type="AlphaFoldDB" id="A0ABD3QH73"/>
<feature type="compositionally biased region" description="Acidic residues" evidence="1">
    <location>
        <begin position="121"/>
        <end position="139"/>
    </location>
</feature>
<feature type="compositionally biased region" description="Acidic residues" evidence="1">
    <location>
        <begin position="174"/>
        <end position="193"/>
    </location>
</feature>
<feature type="compositionally biased region" description="Basic and acidic residues" evidence="1">
    <location>
        <begin position="335"/>
        <end position="395"/>
    </location>
</feature>
<evidence type="ECO:0000256" key="1">
    <source>
        <dbReference type="SAM" id="MobiDB-lite"/>
    </source>
</evidence>
<feature type="compositionally biased region" description="Acidic residues" evidence="1">
    <location>
        <begin position="310"/>
        <end position="328"/>
    </location>
</feature>
<dbReference type="PANTHER" id="PTHR23216">
    <property type="entry name" value="NUCLEOLAR AND COILED-BODY PHOSPHOPROTEIN 1"/>
    <property type="match status" value="1"/>
</dbReference>
<feature type="compositionally biased region" description="Gly residues" evidence="1">
    <location>
        <begin position="44"/>
        <end position="62"/>
    </location>
</feature>
<dbReference type="Gene3D" id="3.90.70.200">
    <property type="entry name" value="Plus-3 domain"/>
    <property type="match status" value="1"/>
</dbReference>
<feature type="compositionally biased region" description="Basic residues" evidence="1">
    <location>
        <begin position="396"/>
        <end position="414"/>
    </location>
</feature>